<feature type="chain" id="PRO_5020320645" description="Cyanovirin-N domain-containing protein" evidence="1">
    <location>
        <begin position="20"/>
        <end position="195"/>
    </location>
</feature>
<organism evidence="2 3">
    <name type="scientific">Antrodiella citrinella</name>
    <dbReference type="NCBI Taxonomy" id="2447956"/>
    <lineage>
        <taxon>Eukaryota</taxon>
        <taxon>Fungi</taxon>
        <taxon>Dikarya</taxon>
        <taxon>Basidiomycota</taxon>
        <taxon>Agaricomycotina</taxon>
        <taxon>Agaricomycetes</taxon>
        <taxon>Polyporales</taxon>
        <taxon>Steccherinaceae</taxon>
        <taxon>Antrodiella</taxon>
    </lineage>
</organism>
<keyword evidence="1" id="KW-0732">Signal</keyword>
<evidence type="ECO:0000256" key="1">
    <source>
        <dbReference type="SAM" id="SignalP"/>
    </source>
</evidence>
<feature type="signal peptide" evidence="1">
    <location>
        <begin position="1"/>
        <end position="19"/>
    </location>
</feature>
<keyword evidence="3" id="KW-1185">Reference proteome</keyword>
<dbReference type="OrthoDB" id="3226519at2759"/>
<dbReference type="AlphaFoldDB" id="A0A4S4LVH3"/>
<protein>
    <recommendedName>
        <fullName evidence="4">Cyanovirin-N domain-containing protein</fullName>
    </recommendedName>
</protein>
<accession>A0A4S4LVH3</accession>
<sequence>MRFSTFSAFALSLIPVALSVATIQEESLFSRCQSPQVTEEHFIGKDNNVKVQALHCANDLIREREETLAKRQIDVCGAECDTNCFPGGTGGPNPNDCHVIADAILFDSQNVGALFNITAANPIVTMTFSSCESFWLNQAGVDLQYCRTDWSTVLDFVADNCQSTQNAHGGNCVAADQRSLISRPSTRAAVEGLVA</sequence>
<name>A0A4S4LVH3_9APHY</name>
<evidence type="ECO:0008006" key="4">
    <source>
        <dbReference type="Google" id="ProtNLM"/>
    </source>
</evidence>
<gene>
    <name evidence="2" type="ORF">EUX98_g9320</name>
</gene>
<evidence type="ECO:0000313" key="2">
    <source>
        <dbReference type="EMBL" id="THH16315.1"/>
    </source>
</evidence>
<feature type="non-terminal residue" evidence="2">
    <location>
        <position position="195"/>
    </location>
</feature>
<dbReference type="EMBL" id="SGPM01000743">
    <property type="protein sequence ID" value="THH16315.1"/>
    <property type="molecule type" value="Genomic_DNA"/>
</dbReference>
<proteinExistence type="predicted"/>
<comment type="caution">
    <text evidence="2">The sequence shown here is derived from an EMBL/GenBank/DDBJ whole genome shotgun (WGS) entry which is preliminary data.</text>
</comment>
<dbReference type="Proteomes" id="UP000308730">
    <property type="component" value="Unassembled WGS sequence"/>
</dbReference>
<evidence type="ECO:0000313" key="3">
    <source>
        <dbReference type="Proteomes" id="UP000308730"/>
    </source>
</evidence>
<reference evidence="2 3" key="1">
    <citation type="submission" date="2019-02" db="EMBL/GenBank/DDBJ databases">
        <title>Genome sequencing of the rare red list fungi Antrodiella citrinella (Flaviporus citrinellus).</title>
        <authorList>
            <person name="Buettner E."/>
            <person name="Kellner H."/>
        </authorList>
    </citation>
    <scope>NUCLEOTIDE SEQUENCE [LARGE SCALE GENOMIC DNA]</scope>
    <source>
        <strain evidence="2 3">DSM 108506</strain>
    </source>
</reference>